<reference evidence="8 9" key="1">
    <citation type="journal article" date="2016" name="Genome Biol. Evol.">
        <title>Divergent and convergent evolution of fungal pathogenicity.</title>
        <authorList>
            <person name="Shang Y."/>
            <person name="Xiao G."/>
            <person name="Zheng P."/>
            <person name="Cen K."/>
            <person name="Zhan S."/>
            <person name="Wang C."/>
        </authorList>
    </citation>
    <scope>NUCLEOTIDE SEQUENCE [LARGE SCALE GENOMIC DNA]</scope>
    <source>
        <strain evidence="8 9">ARSEF 7405</strain>
    </source>
</reference>
<dbReference type="Gene3D" id="2.60.120.10">
    <property type="entry name" value="Jelly Rolls"/>
    <property type="match status" value="1"/>
</dbReference>
<evidence type="ECO:0000256" key="3">
    <source>
        <dbReference type="ARBA" id="ARBA00007757"/>
    </source>
</evidence>
<evidence type="ECO:0000256" key="2">
    <source>
        <dbReference type="ARBA" id="ARBA00004704"/>
    </source>
</evidence>
<dbReference type="AlphaFoldDB" id="A0A167VBZ4"/>
<feature type="region of interest" description="Disordered" evidence="6">
    <location>
        <begin position="90"/>
        <end position="120"/>
    </location>
</feature>
<dbReference type="InterPro" id="IPR014710">
    <property type="entry name" value="RmlC-like_jellyroll"/>
</dbReference>
<protein>
    <recommendedName>
        <fullName evidence="4">homogentisate 1,2-dioxygenase</fullName>
        <ecNumber evidence="4">1.13.11.5</ecNumber>
    </recommendedName>
</protein>
<dbReference type="InterPro" id="IPR005708">
    <property type="entry name" value="Homogentis_dOase"/>
</dbReference>
<dbReference type="GO" id="GO:0005737">
    <property type="term" value="C:cytoplasm"/>
    <property type="evidence" value="ECO:0007669"/>
    <property type="project" value="TreeGrafter"/>
</dbReference>
<dbReference type="GO" id="GO:0046872">
    <property type="term" value="F:metal ion binding"/>
    <property type="evidence" value="ECO:0007669"/>
    <property type="project" value="UniProtKB-KW"/>
</dbReference>
<dbReference type="GO" id="GO:0004411">
    <property type="term" value="F:homogentisate 1,2-dioxygenase activity"/>
    <property type="evidence" value="ECO:0007669"/>
    <property type="project" value="UniProtKB-EC"/>
</dbReference>
<dbReference type="SUPFAM" id="SSF51182">
    <property type="entry name" value="RmlC-like cupins"/>
    <property type="match status" value="1"/>
</dbReference>
<organism evidence="8 9">
    <name type="scientific">Ascosphaera apis ARSEF 7405</name>
    <dbReference type="NCBI Taxonomy" id="392613"/>
    <lineage>
        <taxon>Eukaryota</taxon>
        <taxon>Fungi</taxon>
        <taxon>Dikarya</taxon>
        <taxon>Ascomycota</taxon>
        <taxon>Pezizomycotina</taxon>
        <taxon>Eurotiomycetes</taxon>
        <taxon>Eurotiomycetidae</taxon>
        <taxon>Onygenales</taxon>
        <taxon>Ascosphaeraceae</taxon>
        <taxon>Ascosphaera</taxon>
    </lineage>
</organism>
<dbReference type="GO" id="GO:0006559">
    <property type="term" value="P:L-phenylalanine catabolic process"/>
    <property type="evidence" value="ECO:0007669"/>
    <property type="project" value="UniProtKB-UniPathway"/>
</dbReference>
<dbReference type="InterPro" id="IPR046451">
    <property type="entry name" value="HgmA_C"/>
</dbReference>
<evidence type="ECO:0000256" key="5">
    <source>
        <dbReference type="PIRSR" id="PIRSR605708-2"/>
    </source>
</evidence>
<evidence type="ECO:0000313" key="9">
    <source>
        <dbReference type="Proteomes" id="UP000242877"/>
    </source>
</evidence>
<dbReference type="GO" id="GO:0006570">
    <property type="term" value="P:tyrosine metabolic process"/>
    <property type="evidence" value="ECO:0007669"/>
    <property type="project" value="InterPro"/>
</dbReference>
<comment type="pathway">
    <text evidence="2">Amino-acid degradation; L-phenylalanine degradation; acetoacetate and fumarate from L-phenylalanine: step 4/6.</text>
</comment>
<keyword evidence="5" id="KW-0479">Metal-binding</keyword>
<evidence type="ECO:0000259" key="7">
    <source>
        <dbReference type="Pfam" id="PF04209"/>
    </source>
</evidence>
<dbReference type="Pfam" id="PF04209">
    <property type="entry name" value="HgmA_C"/>
    <property type="match status" value="1"/>
</dbReference>
<keyword evidence="5" id="KW-0408">Iron</keyword>
<evidence type="ECO:0000313" key="8">
    <source>
        <dbReference type="EMBL" id="KZZ87319.1"/>
    </source>
</evidence>
<feature type="binding site" evidence="5">
    <location>
        <position position="34"/>
    </location>
    <ligand>
        <name>Fe cation</name>
        <dbReference type="ChEBI" id="CHEBI:24875"/>
    </ligand>
</feature>
<evidence type="ECO:0000256" key="6">
    <source>
        <dbReference type="SAM" id="MobiDB-lite"/>
    </source>
</evidence>
<keyword evidence="8" id="KW-0223">Dioxygenase</keyword>
<dbReference type="PANTHER" id="PTHR11056:SF0">
    <property type="entry name" value="HOMOGENTISATE 1,2-DIOXYGENASE"/>
    <property type="match status" value="1"/>
</dbReference>
<feature type="binding site" evidence="5">
    <location>
        <position position="3"/>
    </location>
    <ligand>
        <name>Fe cation</name>
        <dbReference type="ChEBI" id="CHEBI:24875"/>
    </ligand>
</feature>
<sequence length="120" mass="12693">MAEFMGLIDGSYDAKEGGGFVPGGASLHNTMSGHGPDAATFEKASTADLVPTKVGQGSMAFMFETSFMLGVSQWGLKECGKLQATYNAESWQPAKRHFKNPGKEQGSTDVALTVRDGLSK</sequence>
<evidence type="ECO:0000256" key="1">
    <source>
        <dbReference type="ARBA" id="ARBA00001962"/>
    </source>
</evidence>
<feature type="binding site" evidence="5">
    <location>
        <position position="12"/>
    </location>
    <ligand>
        <name>homogentisate</name>
        <dbReference type="ChEBI" id="CHEBI:16169"/>
    </ligand>
</feature>
<dbReference type="OrthoDB" id="1689029at2759"/>
<dbReference type="UniPathway" id="UPA00139">
    <property type="reaction ID" value="UER00339"/>
</dbReference>
<feature type="domain" description="Homogentisate 1,2-dioxygenase C-terminal" evidence="7">
    <location>
        <begin position="1"/>
        <end position="98"/>
    </location>
</feature>
<comment type="similarity">
    <text evidence="3">Belongs to the homogentisate dioxygenase family.</text>
</comment>
<dbReference type="InterPro" id="IPR011051">
    <property type="entry name" value="RmlC_Cupin_sf"/>
</dbReference>
<dbReference type="Proteomes" id="UP000242877">
    <property type="component" value="Unassembled WGS sequence"/>
</dbReference>
<name>A0A167VBZ4_9EURO</name>
<dbReference type="VEuPathDB" id="FungiDB:AAP_05700"/>
<accession>A0A167VBZ4</accession>
<keyword evidence="9" id="KW-1185">Reference proteome</keyword>
<evidence type="ECO:0000256" key="4">
    <source>
        <dbReference type="ARBA" id="ARBA00013127"/>
    </source>
</evidence>
<dbReference type="EMBL" id="AZGZ01000035">
    <property type="protein sequence ID" value="KZZ87319.1"/>
    <property type="molecule type" value="Genomic_DNA"/>
</dbReference>
<feature type="binding site" evidence="5">
    <location>
        <position position="34"/>
    </location>
    <ligand>
        <name>homogentisate</name>
        <dbReference type="ChEBI" id="CHEBI:16169"/>
    </ligand>
</feature>
<proteinExistence type="inferred from homology"/>
<gene>
    <name evidence="8" type="ORF">AAP_05700</name>
</gene>
<dbReference type="PANTHER" id="PTHR11056">
    <property type="entry name" value="HOMOGENTISATE 1,2-DIOXYGENASE"/>
    <property type="match status" value="1"/>
</dbReference>
<dbReference type="EC" id="1.13.11.5" evidence="4"/>
<comment type="cofactor">
    <cofactor evidence="1 5">
        <name>Fe cation</name>
        <dbReference type="ChEBI" id="CHEBI:24875"/>
    </cofactor>
</comment>
<keyword evidence="8" id="KW-0560">Oxidoreductase</keyword>
<comment type="caution">
    <text evidence="8">The sequence shown here is derived from an EMBL/GenBank/DDBJ whole genome shotgun (WGS) entry which is preliminary data.</text>
</comment>